<dbReference type="Proteomes" id="UP000001823">
    <property type="component" value="Chromosome"/>
</dbReference>
<evidence type="ECO:0000313" key="2">
    <source>
        <dbReference type="Proteomes" id="UP000001823"/>
    </source>
</evidence>
<dbReference type="EMBL" id="CP000246">
    <property type="protein sequence ID" value="ABG82591.1"/>
    <property type="molecule type" value="Genomic_DNA"/>
</dbReference>
<dbReference type="eggNOG" id="ENOG5030P9T">
    <property type="taxonomic scope" value="Bacteria"/>
</dbReference>
<dbReference type="HOGENOM" id="CLU_2129164_0_0_9"/>
<protein>
    <recommendedName>
        <fullName evidence="3">DUF3785 domain-containing protein</fullName>
    </recommendedName>
</protein>
<proteinExistence type="predicted"/>
<accession>A0A0H2YQE4</accession>
<dbReference type="GeneID" id="93002058"/>
<dbReference type="PaxDb" id="195103-CPF_1654"/>
<dbReference type="AlphaFoldDB" id="A0A0H2YQE4"/>
<sequence>MDKLFTISGVDFLAGDFQDDISEFQDIIPILQDFQEELKLEKIECTDENDCCFKTKENYICELVGALTEDDEFYSLKELRSDYNRFKDEMLYPFGIQVYKCTECNKWIINLLEE</sequence>
<evidence type="ECO:0008006" key="3">
    <source>
        <dbReference type="Google" id="ProtNLM"/>
    </source>
</evidence>
<reference evidence="1 2" key="1">
    <citation type="journal article" date="2006" name="Genome Res.">
        <title>Skewed genomic variability in strains of the toxigenic bacterial pathogen, Clostridium perfringens.</title>
        <authorList>
            <person name="Myers G.S."/>
            <person name="Rasko D.A."/>
            <person name="Cheung J.K."/>
            <person name="Ravel J."/>
            <person name="Seshadri R."/>
            <person name="Deboy R.T."/>
            <person name="Ren Q."/>
            <person name="Varga J."/>
            <person name="Awad M.M."/>
            <person name="Brinkac L.M."/>
            <person name="Daugherty S.C."/>
            <person name="Haft D.H."/>
            <person name="Dodson R.J."/>
            <person name="Madupu R."/>
            <person name="Nelson W.C."/>
            <person name="Rosovitz M.J."/>
            <person name="Sullivan S.A."/>
            <person name="Khouri H."/>
            <person name="Dimitrov G.I."/>
            <person name="Watkins K.L."/>
            <person name="Mulligan S."/>
            <person name="Benton J."/>
            <person name="Radune D."/>
            <person name="Fisher D.J."/>
            <person name="Atkins H.S."/>
            <person name="Hiscox T."/>
            <person name="Jost B.H."/>
            <person name="Billington S.J."/>
            <person name="Songer J.G."/>
            <person name="McClane B.A."/>
            <person name="Titball R.W."/>
            <person name="Rood J.I."/>
            <person name="Melville S.B."/>
            <person name="Paulsen I.T."/>
        </authorList>
    </citation>
    <scope>NUCLEOTIDE SEQUENCE [LARGE SCALE GENOMIC DNA]</scope>
    <source>
        <strain evidence="2">ATCC 13124 / DSM 756 / JCM 1290 / NCIMB 6125 / NCTC 8237 / S 107 / Type A</strain>
    </source>
</reference>
<dbReference type="KEGG" id="cpf:CPF_1654"/>
<evidence type="ECO:0000313" key="1">
    <source>
        <dbReference type="EMBL" id="ABG82591.1"/>
    </source>
</evidence>
<organism evidence="1 2">
    <name type="scientific">Clostridium perfringens (strain ATCC 13124 / DSM 756 / JCM 1290 / NCIMB 6125 / NCTC 8237 / Type A)</name>
    <dbReference type="NCBI Taxonomy" id="195103"/>
    <lineage>
        <taxon>Bacteria</taxon>
        <taxon>Bacillati</taxon>
        <taxon>Bacillota</taxon>
        <taxon>Clostridia</taxon>
        <taxon>Eubacteriales</taxon>
        <taxon>Clostridiaceae</taxon>
        <taxon>Clostridium</taxon>
    </lineage>
</organism>
<name>A0A0H2YQE4_CLOP1</name>
<keyword evidence="2" id="KW-1185">Reference proteome</keyword>
<dbReference type="STRING" id="195103.CPF_1654"/>
<dbReference type="RefSeq" id="WP_003457196.1">
    <property type="nucleotide sequence ID" value="NC_008261.1"/>
</dbReference>
<gene>
    <name evidence="1" type="ordered locus">CPF_1654</name>
</gene>